<evidence type="ECO:0000313" key="2">
    <source>
        <dbReference type="EMBL" id="SCU82164.1"/>
    </source>
</evidence>
<dbReference type="Proteomes" id="UP000190274">
    <property type="component" value="Chromosome C"/>
</dbReference>
<feature type="region of interest" description="Disordered" evidence="1">
    <location>
        <begin position="1"/>
        <end position="70"/>
    </location>
</feature>
<keyword evidence="3" id="KW-1185">Reference proteome</keyword>
<proteinExistence type="predicted"/>
<protein>
    <submittedName>
        <fullName evidence="2">LADA_0C03444g1_1</fullName>
    </submittedName>
</protein>
<reference evidence="3" key="1">
    <citation type="submission" date="2016-03" db="EMBL/GenBank/DDBJ databases">
        <authorList>
            <person name="Devillers H."/>
        </authorList>
    </citation>
    <scope>NUCLEOTIDE SEQUENCE [LARGE SCALE GENOMIC DNA]</scope>
</reference>
<dbReference type="OrthoDB" id="4069767at2759"/>
<dbReference type="EMBL" id="LT598459">
    <property type="protein sequence ID" value="SCU82164.1"/>
    <property type="molecule type" value="Genomic_DNA"/>
</dbReference>
<dbReference type="AlphaFoldDB" id="A0A1G4IYW7"/>
<gene>
    <name evidence="2" type="ORF">LADA_0C03444G</name>
</gene>
<organism evidence="2 3">
    <name type="scientific">Lachancea dasiensis</name>
    <dbReference type="NCBI Taxonomy" id="1072105"/>
    <lineage>
        <taxon>Eukaryota</taxon>
        <taxon>Fungi</taxon>
        <taxon>Dikarya</taxon>
        <taxon>Ascomycota</taxon>
        <taxon>Saccharomycotina</taxon>
        <taxon>Saccharomycetes</taxon>
        <taxon>Saccharomycetales</taxon>
        <taxon>Saccharomycetaceae</taxon>
        <taxon>Lachancea</taxon>
    </lineage>
</organism>
<evidence type="ECO:0000256" key="1">
    <source>
        <dbReference type="SAM" id="MobiDB-lite"/>
    </source>
</evidence>
<evidence type="ECO:0000313" key="3">
    <source>
        <dbReference type="Proteomes" id="UP000190274"/>
    </source>
</evidence>
<accession>A0A1G4IYW7</accession>
<sequence length="223" mass="24567">MDQSFPLETHGHSWLQEEEEEEEEVMLFPSYPKRFRASDSAETAGSEDGSSDQCSSGSAPDIESLLDKDDSVTTNADFWREVPVSSEFAGDEPAAVVDPGSACDAELATVSPLASPQEPRLEDFIQDVEPSLSAGPSSYHLQSDYACQSDFQIKRLCFRDADGKLALTDASRSSSLHHISKPLHKRLSNCKTSKKLLKRALRRKSGFWEMASPAFAVAEFMLL</sequence>
<feature type="compositionally biased region" description="Acidic residues" evidence="1">
    <location>
        <begin position="16"/>
        <end position="25"/>
    </location>
</feature>
<name>A0A1G4IYW7_9SACH</name>